<accession>A0A934SZW1</accession>
<comment type="caution">
    <text evidence="1">The sequence shown here is derived from an EMBL/GenBank/DDBJ whole genome shotgun (WGS) entry which is preliminary data.</text>
</comment>
<protein>
    <submittedName>
        <fullName evidence="1">Uncharacterized protein</fullName>
    </submittedName>
</protein>
<evidence type="ECO:0000313" key="2">
    <source>
        <dbReference type="Proteomes" id="UP000622890"/>
    </source>
</evidence>
<gene>
    <name evidence="1" type="ORF">JJB74_29960</name>
</gene>
<reference evidence="1" key="1">
    <citation type="submission" date="2021-01" db="EMBL/GenBank/DDBJ databases">
        <title>Genome sequence of strain Noviherbaspirillum sp. DKR-6.</title>
        <authorList>
            <person name="Chaudhary D.K."/>
        </authorList>
    </citation>
    <scope>NUCLEOTIDE SEQUENCE</scope>
    <source>
        <strain evidence="1">DKR-6</strain>
    </source>
</reference>
<sequence length="106" mass="11795">MTMESPGANEPSTNAQWSLERINRLVFDLEQELSKAPPEADVERMRAELHVLRNALNEHAAADAEARDAHMETARSSFGRMTAAVENEVLRDSSYIAELGRILGMV</sequence>
<dbReference type="RefSeq" id="WP_200598230.1">
    <property type="nucleotide sequence ID" value="NZ_JAEPBG010000029.1"/>
</dbReference>
<proteinExistence type="predicted"/>
<dbReference type="AlphaFoldDB" id="A0A934SZW1"/>
<organism evidence="1 2">
    <name type="scientific">Noviherbaspirillum pedocola</name>
    <dbReference type="NCBI Taxonomy" id="2801341"/>
    <lineage>
        <taxon>Bacteria</taxon>
        <taxon>Pseudomonadati</taxon>
        <taxon>Pseudomonadota</taxon>
        <taxon>Betaproteobacteria</taxon>
        <taxon>Burkholderiales</taxon>
        <taxon>Oxalobacteraceae</taxon>
        <taxon>Noviherbaspirillum</taxon>
    </lineage>
</organism>
<dbReference type="EMBL" id="JAEPBG010000029">
    <property type="protein sequence ID" value="MBK4738858.1"/>
    <property type="molecule type" value="Genomic_DNA"/>
</dbReference>
<keyword evidence="2" id="KW-1185">Reference proteome</keyword>
<dbReference type="Proteomes" id="UP000622890">
    <property type="component" value="Unassembled WGS sequence"/>
</dbReference>
<evidence type="ECO:0000313" key="1">
    <source>
        <dbReference type="EMBL" id="MBK4738858.1"/>
    </source>
</evidence>
<name>A0A934SZW1_9BURK</name>